<protein>
    <submittedName>
        <fullName evidence="1">Uncharacterized protein</fullName>
    </submittedName>
</protein>
<dbReference type="Proteomes" id="UP000283509">
    <property type="component" value="Unassembled WGS sequence"/>
</dbReference>
<sequence>MKYDSVLLQDAKQARPSSVSPESKHFKFCPSATKCLSKAPNDQRLQGLMRCGHLKCDFNSEDEERLHTSIMNRLWDVTLEHQMTRSASEADFEAPLAGTKESFEPLEALNNEKKSSLLDRHTSVHVILKAATS</sequence>
<organism evidence="1 2">
    <name type="scientific">Penaeus vannamei</name>
    <name type="common">Whiteleg shrimp</name>
    <name type="synonym">Litopenaeus vannamei</name>
    <dbReference type="NCBI Taxonomy" id="6689"/>
    <lineage>
        <taxon>Eukaryota</taxon>
        <taxon>Metazoa</taxon>
        <taxon>Ecdysozoa</taxon>
        <taxon>Arthropoda</taxon>
        <taxon>Crustacea</taxon>
        <taxon>Multicrustacea</taxon>
        <taxon>Malacostraca</taxon>
        <taxon>Eumalacostraca</taxon>
        <taxon>Eucarida</taxon>
        <taxon>Decapoda</taxon>
        <taxon>Dendrobranchiata</taxon>
        <taxon>Penaeoidea</taxon>
        <taxon>Penaeidae</taxon>
        <taxon>Penaeus</taxon>
    </lineage>
</organism>
<comment type="caution">
    <text evidence="1">The sequence shown here is derived from an EMBL/GenBank/DDBJ whole genome shotgun (WGS) entry which is preliminary data.</text>
</comment>
<dbReference type="EMBL" id="QCYY01002758">
    <property type="protein sequence ID" value="ROT67784.1"/>
    <property type="molecule type" value="Genomic_DNA"/>
</dbReference>
<name>A0A3R7LY85_PENVA</name>
<reference evidence="1 2" key="1">
    <citation type="submission" date="2018-04" db="EMBL/GenBank/DDBJ databases">
        <authorList>
            <person name="Zhang X."/>
            <person name="Yuan J."/>
            <person name="Li F."/>
            <person name="Xiang J."/>
        </authorList>
    </citation>
    <scope>NUCLEOTIDE SEQUENCE [LARGE SCALE GENOMIC DNA]</scope>
    <source>
        <tissue evidence="1">Muscle</tissue>
    </source>
</reference>
<keyword evidence="2" id="KW-1185">Reference proteome</keyword>
<accession>A0A3R7LY85</accession>
<reference evidence="1 2" key="2">
    <citation type="submission" date="2019-01" db="EMBL/GenBank/DDBJ databases">
        <title>The decoding of complex shrimp genome reveals the adaptation for benthos swimmer, frequently molting mechanism and breeding impact on genome.</title>
        <authorList>
            <person name="Sun Y."/>
            <person name="Gao Y."/>
            <person name="Yu Y."/>
        </authorList>
    </citation>
    <scope>NUCLEOTIDE SEQUENCE [LARGE SCALE GENOMIC DNA]</scope>
    <source>
        <tissue evidence="1">Muscle</tissue>
    </source>
</reference>
<evidence type="ECO:0000313" key="1">
    <source>
        <dbReference type="EMBL" id="ROT67784.1"/>
    </source>
</evidence>
<evidence type="ECO:0000313" key="2">
    <source>
        <dbReference type="Proteomes" id="UP000283509"/>
    </source>
</evidence>
<gene>
    <name evidence="1" type="ORF">C7M84_014113</name>
</gene>
<dbReference type="AlphaFoldDB" id="A0A3R7LY85"/>
<proteinExistence type="predicted"/>